<dbReference type="PROSITE" id="PS50887">
    <property type="entry name" value="GGDEF"/>
    <property type="match status" value="1"/>
</dbReference>
<evidence type="ECO:0000259" key="2">
    <source>
        <dbReference type="PROSITE" id="PS50112"/>
    </source>
</evidence>
<keyword evidence="1" id="KW-0175">Coiled coil</keyword>
<evidence type="ECO:0000259" key="4">
    <source>
        <dbReference type="PROSITE" id="PS50883"/>
    </source>
</evidence>
<dbReference type="SMART" id="SM00052">
    <property type="entry name" value="EAL"/>
    <property type="match status" value="1"/>
</dbReference>
<sequence length="583" mass="67372">MGIHETSNVVDNNIEETIKKLVRKQEELKRSEEKYRIVAEATKDIIWEGDLIKKKRYFSGKLYEILGYTPEELEDFQNWFDIVHPEDIHLVKEGIRLQIVDKIDVKAFEYRVKSKEGKYKWLSSSTKCEFNENGEAVSTFGAFTDVTELKEQQKKIQKLAYYDSVTGLPNRVMFSEVVTEIIEKENINKNNFSIIFMDLDNFKFINDCYGHPVGDELLMHIGKRLIAMDNTNIMSFRSGGDEFIILIKNTNDRTEIGEYLEALNSTMAKPFHINEHMFYVTHSSGIVCYPQHGESFQELLKNADTAMYKSKELGRNTNSFYHEKMGETAREKAEIQGDLHRAIENKEFQLYYQPIVDVQNGKIKGCEALVRWIHPQKGIIPPGKFIPVAEENGTIIKIGKWVIENACNFAKNMRDRGYIDFYVSVNVSSHQLLEQGFTKFVLDTVKESGVNPNSIIIEITESVFIEYMDLAISKLKELKEHKIRIALDDFGCGYSSLTYVRRLPIDILKVDRSFISDIKSSEDRKNMTNIIILMASQLGLKVISEGVEEEYQLSYLKKHSCNMFQGYLVSKPLPEEEFIELIL</sequence>
<dbReference type="RefSeq" id="WP_021282086.1">
    <property type="nucleotide sequence ID" value="NZ_JAGGLL010000013.1"/>
</dbReference>
<dbReference type="Pfam" id="PF08447">
    <property type="entry name" value="PAS_3"/>
    <property type="match status" value="1"/>
</dbReference>
<dbReference type="InterPro" id="IPR052155">
    <property type="entry name" value="Biofilm_reg_signaling"/>
</dbReference>
<accession>A0ABS4K2X6</accession>
<dbReference type="SUPFAM" id="SSF55073">
    <property type="entry name" value="Nucleotide cyclase"/>
    <property type="match status" value="1"/>
</dbReference>
<organism evidence="6 7">
    <name type="scientific">Clostridium punense</name>
    <dbReference type="NCBI Taxonomy" id="1054297"/>
    <lineage>
        <taxon>Bacteria</taxon>
        <taxon>Bacillati</taxon>
        <taxon>Bacillota</taxon>
        <taxon>Clostridia</taxon>
        <taxon>Eubacteriales</taxon>
        <taxon>Clostridiaceae</taxon>
        <taxon>Clostridium</taxon>
    </lineage>
</organism>
<dbReference type="InterPro" id="IPR013655">
    <property type="entry name" value="PAS_fold_3"/>
</dbReference>
<dbReference type="PROSITE" id="PS50113">
    <property type="entry name" value="PAC"/>
    <property type="match status" value="1"/>
</dbReference>
<dbReference type="NCBIfam" id="TIGR00229">
    <property type="entry name" value="sensory_box"/>
    <property type="match status" value="1"/>
</dbReference>
<dbReference type="InterPro" id="IPR001633">
    <property type="entry name" value="EAL_dom"/>
</dbReference>
<dbReference type="InterPro" id="IPR035965">
    <property type="entry name" value="PAS-like_dom_sf"/>
</dbReference>
<gene>
    <name evidence="6" type="ORF">J2Z44_001931</name>
</gene>
<dbReference type="Gene3D" id="3.20.20.450">
    <property type="entry name" value="EAL domain"/>
    <property type="match status" value="1"/>
</dbReference>
<protein>
    <submittedName>
        <fullName evidence="6">Diguanylate cyclase (GGDEF)-like protein/PAS domain S-box-containing protein</fullName>
    </submittedName>
</protein>
<dbReference type="InterPro" id="IPR000700">
    <property type="entry name" value="PAS-assoc_C"/>
</dbReference>
<dbReference type="EMBL" id="JAGGLL010000013">
    <property type="protein sequence ID" value="MBP2022130.1"/>
    <property type="molecule type" value="Genomic_DNA"/>
</dbReference>
<dbReference type="SMART" id="SM00091">
    <property type="entry name" value="PAS"/>
    <property type="match status" value="1"/>
</dbReference>
<dbReference type="PANTHER" id="PTHR44757:SF2">
    <property type="entry name" value="BIOFILM ARCHITECTURE MAINTENANCE PROTEIN MBAA"/>
    <property type="match status" value="1"/>
</dbReference>
<evidence type="ECO:0000313" key="7">
    <source>
        <dbReference type="Proteomes" id="UP001519308"/>
    </source>
</evidence>
<dbReference type="PROSITE" id="PS50883">
    <property type="entry name" value="EAL"/>
    <property type="match status" value="1"/>
</dbReference>
<keyword evidence="7" id="KW-1185">Reference proteome</keyword>
<dbReference type="Gene3D" id="3.30.70.270">
    <property type="match status" value="1"/>
</dbReference>
<dbReference type="CDD" id="cd01948">
    <property type="entry name" value="EAL"/>
    <property type="match status" value="1"/>
</dbReference>
<dbReference type="InterPro" id="IPR000160">
    <property type="entry name" value="GGDEF_dom"/>
</dbReference>
<dbReference type="PANTHER" id="PTHR44757">
    <property type="entry name" value="DIGUANYLATE CYCLASE DGCP"/>
    <property type="match status" value="1"/>
</dbReference>
<dbReference type="Pfam" id="PF00990">
    <property type="entry name" value="GGDEF"/>
    <property type="match status" value="1"/>
</dbReference>
<feature type="domain" description="PAS" evidence="2">
    <location>
        <begin position="31"/>
        <end position="102"/>
    </location>
</feature>
<dbReference type="Proteomes" id="UP001519308">
    <property type="component" value="Unassembled WGS sequence"/>
</dbReference>
<feature type="coiled-coil region" evidence="1">
    <location>
        <begin position="11"/>
        <end position="41"/>
    </location>
</feature>
<feature type="domain" description="PAC" evidence="3">
    <location>
        <begin position="106"/>
        <end position="158"/>
    </location>
</feature>
<comment type="caution">
    <text evidence="6">The sequence shown here is derived from an EMBL/GenBank/DDBJ whole genome shotgun (WGS) entry which is preliminary data.</text>
</comment>
<dbReference type="CDD" id="cd01949">
    <property type="entry name" value="GGDEF"/>
    <property type="match status" value="1"/>
</dbReference>
<name>A0ABS4K2X6_9CLOT</name>
<dbReference type="NCBIfam" id="TIGR00254">
    <property type="entry name" value="GGDEF"/>
    <property type="match status" value="1"/>
</dbReference>
<dbReference type="Gene3D" id="3.30.450.20">
    <property type="entry name" value="PAS domain"/>
    <property type="match status" value="1"/>
</dbReference>
<dbReference type="Pfam" id="PF00563">
    <property type="entry name" value="EAL"/>
    <property type="match status" value="1"/>
</dbReference>
<dbReference type="PROSITE" id="PS50112">
    <property type="entry name" value="PAS"/>
    <property type="match status" value="1"/>
</dbReference>
<dbReference type="InterPro" id="IPR000014">
    <property type="entry name" value="PAS"/>
</dbReference>
<dbReference type="SUPFAM" id="SSF141868">
    <property type="entry name" value="EAL domain-like"/>
    <property type="match status" value="1"/>
</dbReference>
<evidence type="ECO:0000259" key="5">
    <source>
        <dbReference type="PROSITE" id="PS50887"/>
    </source>
</evidence>
<dbReference type="InterPro" id="IPR035919">
    <property type="entry name" value="EAL_sf"/>
</dbReference>
<dbReference type="InterPro" id="IPR029787">
    <property type="entry name" value="Nucleotide_cyclase"/>
</dbReference>
<feature type="domain" description="EAL" evidence="4">
    <location>
        <begin position="332"/>
        <end position="583"/>
    </location>
</feature>
<dbReference type="SUPFAM" id="SSF55785">
    <property type="entry name" value="PYP-like sensor domain (PAS domain)"/>
    <property type="match status" value="1"/>
</dbReference>
<evidence type="ECO:0000259" key="3">
    <source>
        <dbReference type="PROSITE" id="PS50113"/>
    </source>
</evidence>
<evidence type="ECO:0000256" key="1">
    <source>
        <dbReference type="SAM" id="Coils"/>
    </source>
</evidence>
<dbReference type="InterPro" id="IPR043128">
    <property type="entry name" value="Rev_trsase/Diguanyl_cyclase"/>
</dbReference>
<feature type="domain" description="GGDEF" evidence="5">
    <location>
        <begin position="190"/>
        <end position="323"/>
    </location>
</feature>
<proteinExistence type="predicted"/>
<reference evidence="6 7" key="1">
    <citation type="submission" date="2021-03" db="EMBL/GenBank/DDBJ databases">
        <title>Genomic Encyclopedia of Type Strains, Phase IV (KMG-IV): sequencing the most valuable type-strain genomes for metagenomic binning, comparative biology and taxonomic classification.</title>
        <authorList>
            <person name="Goeker M."/>
        </authorList>
    </citation>
    <scope>NUCLEOTIDE SEQUENCE [LARGE SCALE GENOMIC DNA]</scope>
    <source>
        <strain evidence="6 7">DSM 28650</strain>
    </source>
</reference>
<dbReference type="CDD" id="cd00130">
    <property type="entry name" value="PAS"/>
    <property type="match status" value="1"/>
</dbReference>
<evidence type="ECO:0000313" key="6">
    <source>
        <dbReference type="EMBL" id="MBP2022130.1"/>
    </source>
</evidence>
<dbReference type="SMART" id="SM00267">
    <property type="entry name" value="GGDEF"/>
    <property type="match status" value="1"/>
</dbReference>